<gene>
    <name evidence="4" type="ORF">EAH73_17255</name>
</gene>
<evidence type="ECO:0000256" key="1">
    <source>
        <dbReference type="PROSITE-ProRule" id="PRU00325"/>
    </source>
</evidence>
<accession>A0A502GN73</accession>
<dbReference type="Pfam" id="PF18944">
    <property type="entry name" value="DUF5691"/>
    <property type="match status" value="1"/>
</dbReference>
<dbReference type="Proteomes" id="UP000317646">
    <property type="component" value="Unassembled WGS sequence"/>
</dbReference>
<sequence>MISYSEDQARAFVTNAGTWQRGQPLAQPAKWANVGRTDATAWGECAGSGAKPYLTGIDLREPAFKCSCPSRVFPCKHGAGLLLLLARQPALFTGSTEPAWLAEWLAKRQQMQEKKVDKAGPGPRALAGEPAGAVVAADAAEPAQPAAAEPGEEVTPARLARMAQGADELETWLLDLVRNGLATLDQQPATFWERQAARLVDNQLPGLAATVRELATWRHAHADWPARLLARLGEVYWLVRAFQNRAQLLAATQQEVLQQVGVSLKKEALPALAPPVADEWRVLGQFTWEEDRLTARRSWLRGRATGRHALVLEFAFGRQSFATPLAPHGCYAGGLLFYPGPLPLRATPAALAFAGTASLAAAPPAQRPSQLLDEYATALASQPWLREWPATLAPVVPVRQPDGTWLLQHPAESGGLPLRFASAEAPWELLAQSGGHPMTLFGEWDGRAFRPLNSWPCQPEPEAEAAQRPELAVGGPGGAAPAAPVSVSDVAAGAVGEAAAAADYPAFSQLLRIGLLGTRQSGEVLPALPGITTPADGPEQRLLLGAGALALMQKAGFRPPAAAGAPPAPAPAEAWQPLGPLGTECFRALLAGSRFVAFRTGYWTQMEEHKRLVPPGLLVAALNNADFRLHLPGTMSALLGERGQWLAQQNPDWHAVLMPRHTSRDPATWETGNLHQRRFFIELLHKDDPEQARQLLAAALPAEPAATQAALLGELEHTVTAADAPLLLSYLTSKSKEVRQTVVPLLVRLPGAELVERLWQRALPLLTMKRPLLGRNKLLVELPEAWDKAWQADGIEQKTTSFEGGERAGWLGQLLALLPPSRWAAHLQVTAEELLVLAEATDWGPLLLRAWARAAYLHQDKAFVAPLLLRHFVQPGLLHHQQAAHLAWLLSDAEKIALLRTLLPPRTSDVPAFLPEFLNYIFAPWPADLVQAALRSIAHGLAPAVTNPYGEPHQRLSTLLYRLASYVPDDQLPACTEVLGPLAATYPPVVQLVEQFFESVRFRQQLAASLTEPPTPSLF</sequence>
<feature type="region of interest" description="Disordered" evidence="2">
    <location>
        <begin position="454"/>
        <end position="483"/>
    </location>
</feature>
<keyword evidence="1" id="KW-0862">Zinc</keyword>
<dbReference type="EMBL" id="RCYZ01000007">
    <property type="protein sequence ID" value="TPG63787.1"/>
    <property type="molecule type" value="Genomic_DNA"/>
</dbReference>
<keyword evidence="1" id="KW-0479">Metal-binding</keyword>
<evidence type="ECO:0000256" key="2">
    <source>
        <dbReference type="SAM" id="MobiDB-lite"/>
    </source>
</evidence>
<dbReference type="InterPro" id="IPR007527">
    <property type="entry name" value="Znf_SWIM"/>
</dbReference>
<dbReference type="OrthoDB" id="9816340at2"/>
<comment type="caution">
    <text evidence="4">The sequence shown here is derived from an EMBL/GenBank/DDBJ whole genome shotgun (WGS) entry which is preliminary data.</text>
</comment>
<keyword evidence="5" id="KW-1185">Reference proteome</keyword>
<organism evidence="4 5">
    <name type="scientific">Hymenobacter nivis</name>
    <dbReference type="NCBI Taxonomy" id="1850093"/>
    <lineage>
        <taxon>Bacteria</taxon>
        <taxon>Pseudomonadati</taxon>
        <taxon>Bacteroidota</taxon>
        <taxon>Cytophagia</taxon>
        <taxon>Cytophagales</taxon>
        <taxon>Hymenobacteraceae</taxon>
        <taxon>Hymenobacter</taxon>
    </lineage>
</organism>
<dbReference type="InterPro" id="IPR043746">
    <property type="entry name" value="DUF5691"/>
</dbReference>
<keyword evidence="1" id="KW-0863">Zinc-finger</keyword>
<proteinExistence type="predicted"/>
<dbReference type="GO" id="GO:0008270">
    <property type="term" value="F:zinc ion binding"/>
    <property type="evidence" value="ECO:0007669"/>
    <property type="project" value="UniProtKB-KW"/>
</dbReference>
<reference evidence="4 5" key="1">
    <citation type="journal article" date="2019" name="Environ. Microbiol.">
        <title>Species interactions and distinct microbial communities in high Arctic permafrost affected cryosols are associated with the CH4 and CO2 gas fluxes.</title>
        <authorList>
            <person name="Altshuler I."/>
            <person name="Hamel J."/>
            <person name="Turney S."/>
            <person name="Magnuson E."/>
            <person name="Levesque R."/>
            <person name="Greer C."/>
            <person name="Whyte L.G."/>
        </authorList>
    </citation>
    <scope>NUCLEOTIDE SEQUENCE [LARGE SCALE GENOMIC DNA]</scope>
    <source>
        <strain evidence="4 5">S9.2P</strain>
    </source>
</reference>
<evidence type="ECO:0000259" key="3">
    <source>
        <dbReference type="PROSITE" id="PS50966"/>
    </source>
</evidence>
<feature type="compositionally biased region" description="Low complexity" evidence="2">
    <location>
        <begin position="464"/>
        <end position="483"/>
    </location>
</feature>
<protein>
    <recommendedName>
        <fullName evidence="3">SWIM-type domain-containing protein</fullName>
    </recommendedName>
</protein>
<evidence type="ECO:0000313" key="5">
    <source>
        <dbReference type="Proteomes" id="UP000317646"/>
    </source>
</evidence>
<dbReference type="AlphaFoldDB" id="A0A502GN73"/>
<dbReference type="PROSITE" id="PS50966">
    <property type="entry name" value="ZF_SWIM"/>
    <property type="match status" value="1"/>
</dbReference>
<evidence type="ECO:0000313" key="4">
    <source>
        <dbReference type="EMBL" id="TPG63787.1"/>
    </source>
</evidence>
<dbReference type="RefSeq" id="WP_140468681.1">
    <property type="nucleotide sequence ID" value="NZ_RCYZ01000007.1"/>
</dbReference>
<name>A0A502GN73_9BACT</name>
<feature type="domain" description="SWIM-type" evidence="3">
    <location>
        <begin position="53"/>
        <end position="86"/>
    </location>
</feature>